<comment type="caution">
    <text evidence="3">The sequence shown here is derived from an EMBL/GenBank/DDBJ whole genome shotgun (WGS) entry which is preliminary data.</text>
</comment>
<dbReference type="GO" id="GO:0000127">
    <property type="term" value="C:transcription factor TFIIIC complex"/>
    <property type="evidence" value="ECO:0007669"/>
    <property type="project" value="TreeGrafter"/>
</dbReference>
<dbReference type="PANTHER" id="PTHR23082">
    <property type="entry name" value="TRANSCRIPTION INITIATION FACTOR IIIC TFIIIC , POLYPEPTIDE 3-RELATED"/>
    <property type="match status" value="1"/>
</dbReference>
<dbReference type="EMBL" id="SJPY01000010">
    <property type="protein sequence ID" value="TWU35315.1"/>
    <property type="molecule type" value="Genomic_DNA"/>
</dbReference>
<sequence>MTKVLTFFRYEQTRQLVHLLQNPITLHFSVSNDPSFRTESEHENPFSRSELDPRFQPKPIQRSNHRLLAVLGIVGAVAILFCGGIGILGYFAISRIAGGTSDVTLPERSGGFQADAEQFIQTLATLAEDPSFEPLIPDASFEACLKQAIELAENDDLVPFSETLFIAAVTASPLSQGQIGLLDRLMLRSWLSQVPPGPSLIVGHHRIAGVRFDSKGNRAEVDLLSYDSWNQCESITWYFGKEDGKWKIYDWQKLEFGRRMSDEYASYIRGEPPQDSGFDEAIVDLSEAESAWYDDRKEEARHQIQAALRKPMLDADRPEFQLRVAYTWMRLEQWQEALAILQAIEKPDSVWGVWPSMAICYWNLDNDEEALSVALKAEQLMPNHPNVHFLLSEIYDRLGADERAADYAICALRVCTNDATLLSMVLDHGRPSDVADLIAAQQRSVVDYGWNRMIDKCYTDNVFGQAMLKETAQMEMVPGGLPDLIEGKLAWAREENDKAAKHFLAAQSIAELPAFKSLASENHEQLRLETDNFEALFRETPDRVELIRSLTKRAYDDDLYCDYETLVESLSALNDDPPNPWLPGLKGYALYMDNQYEAAIENFDAFADWIKSNPDALDSEDQWIVESIDYYLVASLNENNQPVKAIERYPNDLVFHDRVATYLLSDGQDESIASFLASTADSLQPSIKLQRLRLKAEQAMRDGNAESADKFHREAIEIGDALYDDEHQYLQAGLIRKWGEDLVRMRFESSAVEEVLSQDDLQTLFSAAIAEAASLQDREQIARWSEDALSLGLMSGESAASIYDQLGGYYASVGSDARASNAYRQAVAATDVSEQWILRERAENAMLAMLRSDQAEQARDWLRSIPEMDDTIPPSALIDLAMENEQTLLAVLDSASASDANEWMTRSTVRQLLQQKSDTKFLSRLLSKYPASVTFVESAVSGQLLVASGDDDRWSSDKLGQLLHDLFAEPFQVMPVAAIEQEAGQSFLAVSDSGQRIILKWSQPNYDPANIPESLTEKWSQNVDRLSIAIIDTLPNAKERLFRIVHGVADDNAIHFSLIYEPKNWVGPDLKSKLQWKDRVPVAAGMQSVNLTELPSEDDDSDQYVSIEVWDARLSDNGGPLDVLLTVSADYVAEKIPAKLTRIDVDAYDVFVVPQRNSLLDPTVKSGYEYSSYLHNIAIE</sequence>
<keyword evidence="2" id="KW-1133">Transmembrane helix</keyword>
<keyword evidence="2" id="KW-0812">Transmembrane</keyword>
<dbReference type="Proteomes" id="UP000315471">
    <property type="component" value="Unassembled WGS sequence"/>
</dbReference>
<name>A0A5C6DGK8_9BACT</name>
<proteinExistence type="predicted"/>
<dbReference type="InterPro" id="IPR039340">
    <property type="entry name" value="Tfc4/TFIIIC-102/Sfc4"/>
</dbReference>
<feature type="transmembrane region" description="Helical" evidence="2">
    <location>
        <begin position="67"/>
        <end position="93"/>
    </location>
</feature>
<protein>
    <submittedName>
        <fullName evidence="3">Uncharacterized protein</fullName>
    </submittedName>
</protein>
<accession>A0A5C6DGK8</accession>
<dbReference type="AlphaFoldDB" id="A0A5C6DGK8"/>
<dbReference type="SUPFAM" id="SSF48452">
    <property type="entry name" value="TPR-like"/>
    <property type="match status" value="2"/>
</dbReference>
<keyword evidence="4" id="KW-1185">Reference proteome</keyword>
<reference evidence="3 4" key="1">
    <citation type="submission" date="2019-02" db="EMBL/GenBank/DDBJ databases">
        <title>Deep-cultivation of Planctomycetes and their phenomic and genomic characterization uncovers novel biology.</title>
        <authorList>
            <person name="Wiegand S."/>
            <person name="Jogler M."/>
            <person name="Boedeker C."/>
            <person name="Pinto D."/>
            <person name="Vollmers J."/>
            <person name="Rivas-Marin E."/>
            <person name="Kohn T."/>
            <person name="Peeters S.H."/>
            <person name="Heuer A."/>
            <person name="Rast P."/>
            <person name="Oberbeckmann S."/>
            <person name="Bunk B."/>
            <person name="Jeske O."/>
            <person name="Meyerdierks A."/>
            <person name="Storesund J.E."/>
            <person name="Kallscheuer N."/>
            <person name="Luecker S."/>
            <person name="Lage O.M."/>
            <person name="Pohl T."/>
            <person name="Merkel B.J."/>
            <person name="Hornburger P."/>
            <person name="Mueller R.-W."/>
            <person name="Bruemmer F."/>
            <person name="Labrenz M."/>
            <person name="Spormann A.M."/>
            <person name="Op Den Camp H."/>
            <person name="Overmann J."/>
            <person name="Amann R."/>
            <person name="Jetten M.S.M."/>
            <person name="Mascher T."/>
            <person name="Medema M.H."/>
            <person name="Devos D.P."/>
            <person name="Kaster A.-K."/>
            <person name="Ovreas L."/>
            <person name="Rohde M."/>
            <person name="Galperin M.Y."/>
            <person name="Jogler C."/>
        </authorList>
    </citation>
    <scope>NUCLEOTIDE SEQUENCE [LARGE SCALE GENOMIC DNA]</scope>
    <source>
        <strain evidence="3 4">Q31b</strain>
    </source>
</reference>
<feature type="compositionally biased region" description="Basic and acidic residues" evidence="1">
    <location>
        <begin position="36"/>
        <end position="55"/>
    </location>
</feature>
<feature type="region of interest" description="Disordered" evidence="1">
    <location>
        <begin position="35"/>
        <end position="58"/>
    </location>
</feature>
<dbReference type="InterPro" id="IPR011990">
    <property type="entry name" value="TPR-like_helical_dom_sf"/>
</dbReference>
<organism evidence="3 4">
    <name type="scientific">Novipirellula aureliae</name>
    <dbReference type="NCBI Taxonomy" id="2527966"/>
    <lineage>
        <taxon>Bacteria</taxon>
        <taxon>Pseudomonadati</taxon>
        <taxon>Planctomycetota</taxon>
        <taxon>Planctomycetia</taxon>
        <taxon>Pirellulales</taxon>
        <taxon>Pirellulaceae</taxon>
        <taxon>Novipirellula</taxon>
    </lineage>
</organism>
<dbReference type="Gene3D" id="1.25.40.10">
    <property type="entry name" value="Tetratricopeptide repeat domain"/>
    <property type="match status" value="1"/>
</dbReference>
<evidence type="ECO:0000313" key="4">
    <source>
        <dbReference type="Proteomes" id="UP000315471"/>
    </source>
</evidence>
<dbReference type="PANTHER" id="PTHR23082:SF0">
    <property type="entry name" value="GENERAL TRANSCRIPTION FACTOR 3C POLYPEPTIDE 3"/>
    <property type="match status" value="1"/>
</dbReference>
<evidence type="ECO:0000256" key="2">
    <source>
        <dbReference type="SAM" id="Phobius"/>
    </source>
</evidence>
<gene>
    <name evidence="3" type="ORF">Q31b_54110</name>
</gene>
<evidence type="ECO:0000313" key="3">
    <source>
        <dbReference type="EMBL" id="TWU35315.1"/>
    </source>
</evidence>
<evidence type="ECO:0000256" key="1">
    <source>
        <dbReference type="SAM" id="MobiDB-lite"/>
    </source>
</evidence>
<dbReference type="GO" id="GO:0006383">
    <property type="term" value="P:transcription by RNA polymerase III"/>
    <property type="evidence" value="ECO:0007669"/>
    <property type="project" value="InterPro"/>
</dbReference>
<keyword evidence="2" id="KW-0472">Membrane</keyword>